<dbReference type="OrthoDB" id="2142040at2759"/>
<dbReference type="EMBL" id="ML178819">
    <property type="protein sequence ID" value="TFL03978.1"/>
    <property type="molecule type" value="Genomic_DNA"/>
</dbReference>
<keyword evidence="3" id="KW-1185">Reference proteome</keyword>
<protein>
    <submittedName>
        <fullName evidence="2">Uncharacterized protein</fullName>
    </submittedName>
</protein>
<feature type="compositionally biased region" description="Basic residues" evidence="1">
    <location>
        <begin position="22"/>
        <end position="36"/>
    </location>
</feature>
<dbReference type="AlphaFoldDB" id="A0A5C3QRH8"/>
<dbReference type="PANTHER" id="PTHR31649">
    <property type="entry name" value="AGAP009604-PA"/>
    <property type="match status" value="1"/>
</dbReference>
<proteinExistence type="predicted"/>
<dbReference type="Pfam" id="PF11901">
    <property type="entry name" value="DM9"/>
    <property type="match status" value="1"/>
</dbReference>
<accession>A0A5C3QRH8</accession>
<feature type="compositionally biased region" description="Basic and acidic residues" evidence="1">
    <location>
        <begin position="37"/>
        <end position="48"/>
    </location>
</feature>
<name>A0A5C3QRH8_9AGAR</name>
<dbReference type="PANTHER" id="PTHR31649:SF1">
    <property type="entry name" value="FARNESOIC ACID O-METHYL TRANSFERASE DOMAIN-CONTAINING PROTEIN"/>
    <property type="match status" value="1"/>
</dbReference>
<organism evidence="2 3">
    <name type="scientific">Pterulicium gracile</name>
    <dbReference type="NCBI Taxonomy" id="1884261"/>
    <lineage>
        <taxon>Eukaryota</taxon>
        <taxon>Fungi</taxon>
        <taxon>Dikarya</taxon>
        <taxon>Basidiomycota</taxon>
        <taxon>Agaricomycotina</taxon>
        <taxon>Agaricomycetes</taxon>
        <taxon>Agaricomycetidae</taxon>
        <taxon>Agaricales</taxon>
        <taxon>Pleurotineae</taxon>
        <taxon>Pterulaceae</taxon>
        <taxon>Pterulicium</taxon>
    </lineage>
</organism>
<feature type="region of interest" description="Disordered" evidence="1">
    <location>
        <begin position="1"/>
        <end position="126"/>
    </location>
</feature>
<sequence length="252" mass="27060">MGRSHRSDSSASSGSSDDSKGYKKPKKDKKDKKDKKEKKDKDSKSKDKDKKHKSHGGDADFPSHPPPAYSNSGASFPDPHIGGTRQQEPQAVSGSTPPTSGYRVPLNTESGFPSQDQAGVPPLRDADGSPVFIGSALFPKSVHPCKIIPRLSPAARVPYGGTEHGHNGRYDLLPFVPQQMEWVPASHGRLPQGRRAIEGGYEESGQKLYHALAVVSGVQVPGKAGEHLGGCNVAFGGGEHAFRENYSVLCWR</sequence>
<reference evidence="2 3" key="1">
    <citation type="journal article" date="2019" name="Nat. Ecol. Evol.">
        <title>Megaphylogeny resolves global patterns of mushroom evolution.</title>
        <authorList>
            <person name="Varga T."/>
            <person name="Krizsan K."/>
            <person name="Foldi C."/>
            <person name="Dima B."/>
            <person name="Sanchez-Garcia M."/>
            <person name="Sanchez-Ramirez S."/>
            <person name="Szollosi G.J."/>
            <person name="Szarkandi J.G."/>
            <person name="Papp V."/>
            <person name="Albert L."/>
            <person name="Andreopoulos W."/>
            <person name="Angelini C."/>
            <person name="Antonin V."/>
            <person name="Barry K.W."/>
            <person name="Bougher N.L."/>
            <person name="Buchanan P."/>
            <person name="Buyck B."/>
            <person name="Bense V."/>
            <person name="Catcheside P."/>
            <person name="Chovatia M."/>
            <person name="Cooper J."/>
            <person name="Damon W."/>
            <person name="Desjardin D."/>
            <person name="Finy P."/>
            <person name="Geml J."/>
            <person name="Haridas S."/>
            <person name="Hughes K."/>
            <person name="Justo A."/>
            <person name="Karasinski D."/>
            <person name="Kautmanova I."/>
            <person name="Kiss B."/>
            <person name="Kocsube S."/>
            <person name="Kotiranta H."/>
            <person name="LaButti K.M."/>
            <person name="Lechner B.E."/>
            <person name="Liimatainen K."/>
            <person name="Lipzen A."/>
            <person name="Lukacs Z."/>
            <person name="Mihaltcheva S."/>
            <person name="Morgado L.N."/>
            <person name="Niskanen T."/>
            <person name="Noordeloos M.E."/>
            <person name="Ohm R.A."/>
            <person name="Ortiz-Santana B."/>
            <person name="Ovrebo C."/>
            <person name="Racz N."/>
            <person name="Riley R."/>
            <person name="Savchenko A."/>
            <person name="Shiryaev A."/>
            <person name="Soop K."/>
            <person name="Spirin V."/>
            <person name="Szebenyi C."/>
            <person name="Tomsovsky M."/>
            <person name="Tulloss R.E."/>
            <person name="Uehling J."/>
            <person name="Grigoriev I.V."/>
            <person name="Vagvolgyi C."/>
            <person name="Papp T."/>
            <person name="Martin F.M."/>
            <person name="Miettinen O."/>
            <person name="Hibbett D.S."/>
            <person name="Nagy L.G."/>
        </authorList>
    </citation>
    <scope>NUCLEOTIDE SEQUENCE [LARGE SCALE GENOMIC DNA]</scope>
    <source>
        <strain evidence="2 3">CBS 309.79</strain>
    </source>
</reference>
<evidence type="ECO:0000256" key="1">
    <source>
        <dbReference type="SAM" id="MobiDB-lite"/>
    </source>
</evidence>
<feature type="compositionally biased region" description="Polar residues" evidence="1">
    <location>
        <begin position="107"/>
        <end position="117"/>
    </location>
</feature>
<dbReference type="STRING" id="1884261.A0A5C3QRH8"/>
<evidence type="ECO:0000313" key="2">
    <source>
        <dbReference type="EMBL" id="TFL03978.1"/>
    </source>
</evidence>
<dbReference type="SMART" id="SM00696">
    <property type="entry name" value="DM9"/>
    <property type="match status" value="1"/>
</dbReference>
<feature type="compositionally biased region" description="Polar residues" evidence="1">
    <location>
        <begin position="84"/>
        <end position="99"/>
    </location>
</feature>
<dbReference type="Proteomes" id="UP000305067">
    <property type="component" value="Unassembled WGS sequence"/>
</dbReference>
<dbReference type="InterPro" id="IPR006616">
    <property type="entry name" value="DM9_repeat"/>
</dbReference>
<gene>
    <name evidence="2" type="ORF">BDV98DRAFT_563351</name>
</gene>
<evidence type="ECO:0000313" key="3">
    <source>
        <dbReference type="Proteomes" id="UP000305067"/>
    </source>
</evidence>